<evidence type="ECO:0000256" key="5">
    <source>
        <dbReference type="ARBA" id="ARBA00022927"/>
    </source>
</evidence>
<keyword evidence="13" id="KW-1185">Reference proteome</keyword>
<dbReference type="Pfam" id="PF02416">
    <property type="entry name" value="TatA_B_E"/>
    <property type="match status" value="1"/>
</dbReference>
<comment type="function">
    <text evidence="9">Part of the twin-arginine translocation (Tat) system that transports large folded proteins containing a characteristic twin-arginine motif in their signal peptide across membranes. Together with TatC, TatB is part of a receptor directly interacting with Tat signal peptides. TatB may form an oligomeric binding site that transiently accommodates folded Tat precursor proteins before their translocation.</text>
</comment>
<comment type="subunit">
    <text evidence="9">The Tat system comprises two distinct complexes: a TatABC complex, containing multiple copies of TatA, TatB and TatC subunits, and a separate TatA complex, containing only TatA subunits. Substrates initially bind to the TatABC complex, which probably triggers association of the separate TatA complex to form the active translocon.</text>
</comment>
<dbReference type="GO" id="GO:0008320">
    <property type="term" value="F:protein transmembrane transporter activity"/>
    <property type="evidence" value="ECO:0007669"/>
    <property type="project" value="UniProtKB-UniRule"/>
</dbReference>
<reference evidence="11 13" key="1">
    <citation type="submission" date="2015-10" db="EMBL/GenBank/DDBJ databases">
        <title>Draft genome of Bosea thiooxidans.</title>
        <authorList>
            <person name="Wang X."/>
        </authorList>
    </citation>
    <scope>NUCLEOTIDE SEQUENCE [LARGE SCALE GENOMIC DNA]</scope>
    <source>
        <strain evidence="11 13">CGMCC 9174</strain>
    </source>
</reference>
<name>A0A0Q3M543_9HYPH</name>
<proteinExistence type="inferred from homology"/>
<keyword evidence="3 9" id="KW-1003">Cell membrane</keyword>
<dbReference type="EMBL" id="LMAR01000032">
    <property type="protein sequence ID" value="KQK30873.1"/>
    <property type="molecule type" value="Genomic_DNA"/>
</dbReference>
<evidence type="ECO:0000313" key="14">
    <source>
        <dbReference type="Proteomes" id="UP000190130"/>
    </source>
</evidence>
<evidence type="ECO:0000256" key="2">
    <source>
        <dbReference type="ARBA" id="ARBA00022448"/>
    </source>
</evidence>
<comment type="subcellular location">
    <subcellularLocation>
        <location evidence="9">Cell membrane</location>
        <topology evidence="9">Single-pass membrane protein</topology>
    </subcellularLocation>
    <subcellularLocation>
        <location evidence="1">Membrane</location>
        <topology evidence="1">Single-pass membrane protein</topology>
    </subcellularLocation>
</comment>
<keyword evidence="8 9" id="KW-0472">Membrane</keyword>
<dbReference type="GO" id="GO:0043953">
    <property type="term" value="P:protein transport by the Tat complex"/>
    <property type="evidence" value="ECO:0007669"/>
    <property type="project" value="UniProtKB-UniRule"/>
</dbReference>
<sequence>MFDIAWSEMVLIGAVALVVIGPKDLPKALRTVGQTIGKVRRMAAEFQGQFNEAMREAELADLKKQVEDVGGSVSSSLNTDFNPIEQPKDFSASGAATPDEAALKEAEAKLAALPVPELPPADIAAETPTPEAEPVPAAKPKRARKAKAQDEAAAEAAPVAEAVPVAGQGEAAETPKPARARRGKAAAEVPAEPDASLPEAASTEESQEAPKPARKRKPKAATAKGEETSA</sequence>
<dbReference type="AlphaFoldDB" id="A0A0Q3M543"/>
<evidence type="ECO:0000256" key="6">
    <source>
        <dbReference type="ARBA" id="ARBA00022989"/>
    </source>
</evidence>
<reference evidence="12 14" key="2">
    <citation type="submission" date="2017-02" db="EMBL/GenBank/DDBJ databases">
        <authorList>
            <person name="Peterson S.W."/>
        </authorList>
    </citation>
    <scope>NUCLEOTIDE SEQUENCE [LARGE SCALE GENOMIC DNA]</scope>
    <source>
        <strain evidence="12 14">DSM 9653</strain>
    </source>
</reference>
<dbReference type="Proteomes" id="UP000051562">
    <property type="component" value="Unassembled WGS sequence"/>
</dbReference>
<evidence type="ECO:0000256" key="1">
    <source>
        <dbReference type="ARBA" id="ARBA00004167"/>
    </source>
</evidence>
<dbReference type="EMBL" id="FUYX01000008">
    <property type="protein sequence ID" value="SKB93645.1"/>
    <property type="molecule type" value="Genomic_DNA"/>
</dbReference>
<keyword evidence="5 9" id="KW-0653">Protein transport</keyword>
<dbReference type="Gene3D" id="1.20.5.3310">
    <property type="match status" value="1"/>
</dbReference>
<evidence type="ECO:0000256" key="4">
    <source>
        <dbReference type="ARBA" id="ARBA00022692"/>
    </source>
</evidence>
<evidence type="ECO:0000313" key="13">
    <source>
        <dbReference type="Proteomes" id="UP000051562"/>
    </source>
</evidence>
<dbReference type="HAMAP" id="MF_00237">
    <property type="entry name" value="TatB"/>
    <property type="match status" value="1"/>
</dbReference>
<dbReference type="InterPro" id="IPR003369">
    <property type="entry name" value="TatA/B/E"/>
</dbReference>
<feature type="region of interest" description="Disordered" evidence="10">
    <location>
        <begin position="120"/>
        <end position="230"/>
    </location>
</feature>
<feature type="compositionally biased region" description="Low complexity" evidence="10">
    <location>
        <begin position="120"/>
        <end position="138"/>
    </location>
</feature>
<keyword evidence="6 9" id="KW-1133">Transmembrane helix</keyword>
<dbReference type="NCBIfam" id="TIGR01410">
    <property type="entry name" value="tatB"/>
    <property type="match status" value="1"/>
</dbReference>
<feature type="compositionally biased region" description="Polar residues" evidence="10">
    <location>
        <begin position="72"/>
        <end position="81"/>
    </location>
</feature>
<evidence type="ECO:0000313" key="11">
    <source>
        <dbReference type="EMBL" id="KQK30873.1"/>
    </source>
</evidence>
<dbReference type="GO" id="GO:0033281">
    <property type="term" value="C:TAT protein transport complex"/>
    <property type="evidence" value="ECO:0007669"/>
    <property type="project" value="UniProtKB-UniRule"/>
</dbReference>
<evidence type="ECO:0000313" key="12">
    <source>
        <dbReference type="EMBL" id="SKB93645.1"/>
    </source>
</evidence>
<dbReference type="Proteomes" id="UP000190130">
    <property type="component" value="Unassembled WGS sequence"/>
</dbReference>
<evidence type="ECO:0000256" key="3">
    <source>
        <dbReference type="ARBA" id="ARBA00022475"/>
    </source>
</evidence>
<dbReference type="PANTHER" id="PTHR33162:SF1">
    <property type="entry name" value="SEC-INDEPENDENT PROTEIN TRANSLOCASE PROTEIN TATA, CHLOROPLASTIC"/>
    <property type="match status" value="1"/>
</dbReference>
<accession>A0A0Q3M543</accession>
<evidence type="ECO:0000256" key="9">
    <source>
        <dbReference type="HAMAP-Rule" id="MF_00237"/>
    </source>
</evidence>
<organism evidence="11 13">
    <name type="scientific">Bosea thiooxidans</name>
    <dbReference type="NCBI Taxonomy" id="53254"/>
    <lineage>
        <taxon>Bacteria</taxon>
        <taxon>Pseudomonadati</taxon>
        <taxon>Pseudomonadota</taxon>
        <taxon>Alphaproteobacteria</taxon>
        <taxon>Hyphomicrobiales</taxon>
        <taxon>Boseaceae</taxon>
        <taxon>Bosea</taxon>
    </lineage>
</organism>
<dbReference type="RefSeq" id="WP_055727701.1">
    <property type="nucleotide sequence ID" value="NZ_FUYX01000008.1"/>
</dbReference>
<feature type="region of interest" description="Disordered" evidence="10">
    <location>
        <begin position="71"/>
        <end position="99"/>
    </location>
</feature>
<dbReference type="OrthoDB" id="7206969at2"/>
<protein>
    <recommendedName>
        <fullName evidence="9">Sec-independent protein translocase protein TatB</fullName>
    </recommendedName>
</protein>
<evidence type="ECO:0000256" key="7">
    <source>
        <dbReference type="ARBA" id="ARBA00023010"/>
    </source>
</evidence>
<comment type="similarity">
    <text evidence="9">Belongs to the TatB family.</text>
</comment>
<evidence type="ECO:0000256" key="10">
    <source>
        <dbReference type="SAM" id="MobiDB-lite"/>
    </source>
</evidence>
<keyword evidence="4 9" id="KW-0812">Transmembrane</keyword>
<dbReference type="PANTHER" id="PTHR33162">
    <property type="entry name" value="SEC-INDEPENDENT PROTEIN TRANSLOCASE PROTEIN TATA, CHLOROPLASTIC"/>
    <property type="match status" value="1"/>
</dbReference>
<gene>
    <name evidence="9" type="primary">tatB</name>
    <name evidence="11" type="ORF">ARD30_11335</name>
    <name evidence="12" type="ORF">SAMN05660750_03107</name>
</gene>
<feature type="compositionally biased region" description="Low complexity" evidence="10">
    <location>
        <begin position="154"/>
        <end position="177"/>
    </location>
</feature>
<dbReference type="STRING" id="53254.SAMN05660750_03107"/>
<keyword evidence="2 9" id="KW-0813">Transport</keyword>
<evidence type="ECO:0000256" key="8">
    <source>
        <dbReference type="ARBA" id="ARBA00023136"/>
    </source>
</evidence>
<dbReference type="PRINTS" id="PR01506">
    <property type="entry name" value="TATBPROTEIN"/>
</dbReference>
<keyword evidence="7 9" id="KW-0811">Translocation</keyword>
<dbReference type="InterPro" id="IPR018448">
    <property type="entry name" value="TatB"/>
</dbReference>